<evidence type="ECO:0000256" key="13">
    <source>
        <dbReference type="PIRSR" id="PIRSR000615-4"/>
    </source>
</evidence>
<feature type="binding site" evidence="11">
    <location>
        <position position="922"/>
    </location>
    <ligand>
        <name>ATP</name>
        <dbReference type="ChEBI" id="CHEBI:30616"/>
    </ligand>
</feature>
<dbReference type="AlphaFoldDB" id="A0A0T6BAV0"/>
<evidence type="ECO:0000256" key="14">
    <source>
        <dbReference type="PROSITE-ProRule" id="PRU10141"/>
    </source>
</evidence>
<dbReference type="Proteomes" id="UP000051574">
    <property type="component" value="Unassembled WGS sequence"/>
</dbReference>
<evidence type="ECO:0000256" key="3">
    <source>
        <dbReference type="ARBA" id="ARBA00022989"/>
    </source>
</evidence>
<keyword evidence="2" id="KW-0812">Transmembrane</keyword>
<keyword evidence="15" id="KW-0732">Signal</keyword>
<comment type="catalytic activity">
    <reaction evidence="9">
        <text>L-tyrosyl-[protein] + ATP = O-phospho-L-tyrosyl-[protein] + ADP + H(+)</text>
        <dbReference type="Rhea" id="RHEA:10596"/>
        <dbReference type="Rhea" id="RHEA-COMP:10136"/>
        <dbReference type="Rhea" id="RHEA-COMP:20101"/>
        <dbReference type="ChEBI" id="CHEBI:15378"/>
        <dbReference type="ChEBI" id="CHEBI:30616"/>
        <dbReference type="ChEBI" id="CHEBI:46858"/>
        <dbReference type="ChEBI" id="CHEBI:61978"/>
        <dbReference type="ChEBI" id="CHEBI:456216"/>
        <dbReference type="EC" id="2.7.10.1"/>
    </reaction>
</comment>
<evidence type="ECO:0000256" key="2">
    <source>
        <dbReference type="ARBA" id="ARBA00022692"/>
    </source>
</evidence>
<dbReference type="GO" id="GO:0007169">
    <property type="term" value="P:cell surface receptor protein tyrosine kinase signaling pathway"/>
    <property type="evidence" value="ECO:0007669"/>
    <property type="project" value="TreeGrafter"/>
</dbReference>
<keyword evidence="6" id="KW-0675">Receptor</keyword>
<dbReference type="Gene3D" id="1.10.510.10">
    <property type="entry name" value="Transferase(Phosphotransferase) domain 1"/>
    <property type="match status" value="1"/>
</dbReference>
<feature type="binding site" evidence="12">
    <location>
        <position position="923"/>
    </location>
    <ligand>
        <name>Mg(2+)</name>
        <dbReference type="ChEBI" id="CHEBI:18420"/>
    </ligand>
</feature>
<accession>A0A0T6BAV0</accession>
<evidence type="ECO:0000256" key="9">
    <source>
        <dbReference type="ARBA" id="ARBA00051243"/>
    </source>
</evidence>
<dbReference type="InterPro" id="IPR000719">
    <property type="entry name" value="Prot_kinase_dom"/>
</dbReference>
<evidence type="ECO:0000256" key="12">
    <source>
        <dbReference type="PIRSR" id="PIRSR000615-3"/>
    </source>
</evidence>
<dbReference type="InterPro" id="IPR050122">
    <property type="entry name" value="RTK"/>
</dbReference>
<keyword evidence="8" id="KW-0393">Immunoglobulin domain</keyword>
<dbReference type="InterPro" id="IPR011009">
    <property type="entry name" value="Kinase-like_dom_sf"/>
</dbReference>
<dbReference type="CDD" id="cd00096">
    <property type="entry name" value="Ig"/>
    <property type="match status" value="2"/>
</dbReference>
<dbReference type="PROSITE" id="PS50835">
    <property type="entry name" value="IG_LIKE"/>
    <property type="match status" value="4"/>
</dbReference>
<sequence>MMAIAFKLLPFVFLLGIKLETLPAVPVITPEQCEYIIKAKENLKLTCKSDANVTWSYSEVLEQLKWDVLNIDVRISREDDLYVAELLITNASGLNVGFYFCNETKNPENVASLYLYVDDDKVLCTNPFNRISVSAEPFQSVVIPCKPTHPSVLVTLYAGHLIGNYTKTIFVETVAKDSEWTYDPTIGFSLLNITDCLHPIHGCAFQKIGFRVKDRRVGMHAVRTNESPTNNITTMRCHQRPEHTFWKFNLSLKTEVHLKWIDSHGKHTQNNQDYTPKSIIWETIFIKRSAFTDKIIYGVEEVTNVNRNKHFAVPFDLTHKPTVQILQDQFHMVNTTETVKCIISGFRIPQISWEFKRCVDDSCAFKPLISSETTGNRIYTSSVAVRSDQSGYIKCIATNKYGSDEQISDYTVTDVKEGFEVLITEDNIKFPARKLEKFQLAAGSQVQLECLATLQNYSSVIDWYFDYRPLYERKDVVVQTGKTRFSVNSSVIIHKIDSDHAGVYTCYTETIPERKAEFVGTTIAVVAPQKPRITVTNMDKHREKIYPTINNFTCFYEAIPRASIKWYKDGLEIFPDNTRVKFQNMKQVLLFIKPNYTTDEGDYTCRVKNRLGSVSRTATLKFSSKPTGNNTPIDVEVGFLLVLLLAIIIPMVYKIKKERVLKQADLAIFENGAVECINQNLVIDDQAQLLPYNKKSWEIPKERIKLGKQLGAGAFGVVMEGVIERYDNDTDLKVAVKMMKRNADDIYLTALLSELKIMVHLGKHLNVVNLIGACTKRIIQGELYVIVEFCRFGNIRNYLLHHRENFINQIDSGTERINYSIGADVLLKPFPVANDDSHADSANNINDDRTNSIYVTEIAEPMTSNKGNKPAMNNISIPLREKPSFKVKPICTKDLLTWAFQVSRGMEYLVSRRVLHGDLASRNILLTANNIVKICDFGLAKRMYKNDNYRKTGSGPLPIKWMSIESMRDNVFSTQSDVWSFGIVLWEFFSLARTPYPGMAADERILQKLVEGYRMDQPTYATKEIYSLMLNCWETDPLNRPTFQRLSDSIGSMLEESVTKIYIDLNSPYLVMNKESIQNGQNDYLQMVSPPDFKTLSSPNHPHHTVRLEAQATSIPTQFF</sequence>
<dbReference type="GO" id="GO:0004714">
    <property type="term" value="F:transmembrane receptor protein tyrosine kinase activity"/>
    <property type="evidence" value="ECO:0007669"/>
    <property type="project" value="UniProtKB-EC"/>
</dbReference>
<proteinExistence type="predicted"/>
<feature type="site" description="Important for interaction with phosphotyrosine-binding proteins" evidence="13">
    <location>
        <position position="1062"/>
    </location>
</feature>
<dbReference type="GO" id="GO:0005886">
    <property type="term" value="C:plasma membrane"/>
    <property type="evidence" value="ECO:0007669"/>
    <property type="project" value="TreeGrafter"/>
</dbReference>
<evidence type="ECO:0000256" key="1">
    <source>
        <dbReference type="ARBA" id="ARBA00004167"/>
    </source>
</evidence>
<feature type="binding site" evidence="11">
    <location>
        <begin position="711"/>
        <end position="718"/>
    </location>
    <ligand>
        <name>ATP</name>
        <dbReference type="ChEBI" id="CHEBI:30616"/>
    </ligand>
</feature>
<dbReference type="PROSITE" id="PS00109">
    <property type="entry name" value="PROTEIN_KINASE_TYR"/>
    <property type="match status" value="1"/>
</dbReference>
<dbReference type="Pfam" id="PF07679">
    <property type="entry name" value="I-set"/>
    <property type="match status" value="1"/>
</dbReference>
<dbReference type="PANTHER" id="PTHR24416">
    <property type="entry name" value="TYROSINE-PROTEIN KINASE RECEPTOR"/>
    <property type="match status" value="1"/>
</dbReference>
<evidence type="ECO:0000256" key="8">
    <source>
        <dbReference type="ARBA" id="ARBA00023319"/>
    </source>
</evidence>
<dbReference type="InterPro" id="IPR003599">
    <property type="entry name" value="Ig_sub"/>
</dbReference>
<evidence type="ECO:0000313" key="18">
    <source>
        <dbReference type="EMBL" id="KRT84023.1"/>
    </source>
</evidence>
<keyword evidence="11 14" id="KW-0067">ATP-binding</keyword>
<keyword evidence="11 14" id="KW-0547">Nucleotide-binding</keyword>
<dbReference type="GO" id="GO:0046872">
    <property type="term" value="F:metal ion binding"/>
    <property type="evidence" value="ECO:0007669"/>
    <property type="project" value="UniProtKB-KW"/>
</dbReference>
<keyword evidence="7" id="KW-0325">Glycoprotein</keyword>
<keyword evidence="3" id="KW-1133">Transmembrane helix</keyword>
<keyword evidence="4" id="KW-0472">Membrane</keyword>
<dbReference type="FunFam" id="1.10.510.10:FF:000373">
    <property type="entry name" value="Receptor protein-tyrosine kinase"/>
    <property type="match status" value="1"/>
</dbReference>
<dbReference type="SUPFAM" id="SSF48726">
    <property type="entry name" value="Immunoglobulin"/>
    <property type="match status" value="3"/>
</dbReference>
<feature type="binding site" evidence="12">
    <location>
        <position position="936"/>
    </location>
    <ligand>
        <name>Mg(2+)</name>
        <dbReference type="ChEBI" id="CHEBI:18420"/>
    </ligand>
</feature>
<feature type="binding site" evidence="11 14">
    <location>
        <position position="737"/>
    </location>
    <ligand>
        <name>ATP</name>
        <dbReference type="ChEBI" id="CHEBI:30616"/>
    </ligand>
</feature>
<evidence type="ECO:0000259" key="17">
    <source>
        <dbReference type="PROSITE" id="PS50835"/>
    </source>
</evidence>
<feature type="chain" id="PRO_5006668518" evidence="15">
    <location>
        <begin position="25"/>
        <end position="1120"/>
    </location>
</feature>
<evidence type="ECO:0000256" key="4">
    <source>
        <dbReference type="ARBA" id="ARBA00023136"/>
    </source>
</evidence>
<feature type="domain" description="Ig-like" evidence="17">
    <location>
        <begin position="531"/>
        <end position="621"/>
    </location>
</feature>
<dbReference type="InterPro" id="IPR007110">
    <property type="entry name" value="Ig-like_dom"/>
</dbReference>
<evidence type="ECO:0000313" key="19">
    <source>
        <dbReference type="Proteomes" id="UP000051574"/>
    </source>
</evidence>
<keyword evidence="5" id="KW-1015">Disulfide bond</keyword>
<dbReference type="EMBL" id="LJIG01002917">
    <property type="protein sequence ID" value="KRT84023.1"/>
    <property type="molecule type" value="Genomic_DNA"/>
</dbReference>
<feature type="domain" description="Protein kinase" evidence="16">
    <location>
        <begin position="704"/>
        <end position="1070"/>
    </location>
</feature>
<evidence type="ECO:0000256" key="10">
    <source>
        <dbReference type="PIRSR" id="PIRSR000615-1"/>
    </source>
</evidence>
<dbReference type="InterPro" id="IPR013783">
    <property type="entry name" value="Ig-like_fold"/>
</dbReference>
<keyword evidence="12" id="KW-0460">Magnesium</keyword>
<comment type="caution">
    <text evidence="18">The sequence shown here is derived from an EMBL/GenBank/DDBJ whole genome shotgun (WGS) entry which is preliminary data.</text>
</comment>
<dbReference type="Gene3D" id="3.30.200.20">
    <property type="entry name" value="Phosphorylase Kinase, domain 1"/>
    <property type="match status" value="1"/>
</dbReference>
<dbReference type="Gene3D" id="2.60.40.10">
    <property type="entry name" value="Immunoglobulins"/>
    <property type="match status" value="5"/>
</dbReference>
<dbReference type="SUPFAM" id="SSF56112">
    <property type="entry name" value="Protein kinase-like (PK-like)"/>
    <property type="match status" value="1"/>
</dbReference>
<keyword evidence="19" id="KW-1185">Reference proteome</keyword>
<dbReference type="PROSITE" id="PS50011">
    <property type="entry name" value="PROTEIN_KINASE_DOM"/>
    <property type="match status" value="1"/>
</dbReference>
<dbReference type="GO" id="GO:0043235">
    <property type="term" value="C:receptor complex"/>
    <property type="evidence" value="ECO:0007669"/>
    <property type="project" value="TreeGrafter"/>
</dbReference>
<dbReference type="InterPro" id="IPR036179">
    <property type="entry name" value="Ig-like_dom_sf"/>
</dbReference>
<feature type="domain" description="Ig-like" evidence="17">
    <location>
        <begin position="431"/>
        <end position="524"/>
    </location>
</feature>
<feature type="signal peptide" evidence="15">
    <location>
        <begin position="1"/>
        <end position="24"/>
    </location>
</feature>
<dbReference type="SMART" id="SM00408">
    <property type="entry name" value="IGc2"/>
    <property type="match status" value="3"/>
</dbReference>
<feature type="domain" description="Ig-like" evidence="17">
    <location>
        <begin position="321"/>
        <end position="413"/>
    </location>
</feature>
<feature type="domain" description="Ig-like" evidence="17">
    <location>
        <begin position="26"/>
        <end position="111"/>
    </location>
</feature>
<evidence type="ECO:0000256" key="15">
    <source>
        <dbReference type="SAM" id="SignalP"/>
    </source>
</evidence>
<dbReference type="InterPro" id="IPR003598">
    <property type="entry name" value="Ig_sub2"/>
</dbReference>
<dbReference type="PROSITE" id="PS00107">
    <property type="entry name" value="PROTEIN_KINASE_ATP"/>
    <property type="match status" value="1"/>
</dbReference>
<organism evidence="18 19">
    <name type="scientific">Oryctes borbonicus</name>
    <dbReference type="NCBI Taxonomy" id="1629725"/>
    <lineage>
        <taxon>Eukaryota</taxon>
        <taxon>Metazoa</taxon>
        <taxon>Ecdysozoa</taxon>
        <taxon>Arthropoda</taxon>
        <taxon>Hexapoda</taxon>
        <taxon>Insecta</taxon>
        <taxon>Pterygota</taxon>
        <taxon>Neoptera</taxon>
        <taxon>Endopterygota</taxon>
        <taxon>Coleoptera</taxon>
        <taxon>Polyphaga</taxon>
        <taxon>Scarabaeiformia</taxon>
        <taxon>Scarabaeidae</taxon>
        <taxon>Dynastinae</taxon>
        <taxon>Oryctes</taxon>
    </lineage>
</organism>
<dbReference type="InterPro" id="IPR013098">
    <property type="entry name" value="Ig_I-set"/>
</dbReference>
<dbReference type="GO" id="GO:0005524">
    <property type="term" value="F:ATP binding"/>
    <property type="evidence" value="ECO:0007669"/>
    <property type="project" value="UniProtKB-UniRule"/>
</dbReference>
<dbReference type="InterPro" id="IPR017441">
    <property type="entry name" value="Protein_kinase_ATP_BS"/>
</dbReference>
<dbReference type="SMART" id="SM00409">
    <property type="entry name" value="IG"/>
    <property type="match status" value="3"/>
</dbReference>
<dbReference type="Pfam" id="PF07714">
    <property type="entry name" value="PK_Tyr_Ser-Thr"/>
    <property type="match status" value="1"/>
</dbReference>
<dbReference type="InterPro" id="IPR008266">
    <property type="entry name" value="Tyr_kinase_AS"/>
</dbReference>
<reference evidence="18 19" key="1">
    <citation type="submission" date="2015-09" db="EMBL/GenBank/DDBJ databases">
        <title>Draft genome of the scarab beetle Oryctes borbonicus.</title>
        <authorList>
            <person name="Meyer J.M."/>
            <person name="Markov G.V."/>
            <person name="Baskaran P."/>
            <person name="Herrmann M."/>
            <person name="Sommer R.J."/>
            <person name="Roedelsperger C."/>
        </authorList>
    </citation>
    <scope>NUCLEOTIDE SEQUENCE [LARGE SCALE GENOMIC DNA]</scope>
    <source>
        <strain evidence="18">OB123</strain>
        <tissue evidence="18">Whole animal</tissue>
    </source>
</reference>
<evidence type="ECO:0000259" key="16">
    <source>
        <dbReference type="PROSITE" id="PS50011"/>
    </source>
</evidence>
<feature type="active site" description="Proton acceptor" evidence="10">
    <location>
        <position position="918"/>
    </location>
</feature>
<evidence type="ECO:0000256" key="5">
    <source>
        <dbReference type="ARBA" id="ARBA00023157"/>
    </source>
</evidence>
<dbReference type="FunFam" id="3.30.200.20:FF:000586">
    <property type="entry name" value="Receptor protein-tyrosine kinase"/>
    <property type="match status" value="1"/>
</dbReference>
<evidence type="ECO:0000256" key="6">
    <source>
        <dbReference type="ARBA" id="ARBA00023170"/>
    </source>
</evidence>
<dbReference type="PIRSF" id="PIRSF000615">
    <property type="entry name" value="TyrPK_CSF1-R"/>
    <property type="match status" value="1"/>
</dbReference>
<keyword evidence="12" id="KW-0479">Metal-binding</keyword>
<gene>
    <name evidence="18" type="ORF">AMK59_247</name>
</gene>
<comment type="subcellular location">
    <subcellularLocation>
        <location evidence="1">Membrane</location>
        <topology evidence="1">Single-pass membrane protein</topology>
    </subcellularLocation>
</comment>
<dbReference type="PANTHER" id="PTHR24416:SF600">
    <property type="entry name" value="PDGF- AND VEGF-RECEPTOR RELATED, ISOFORM J"/>
    <property type="match status" value="1"/>
</dbReference>
<dbReference type="OrthoDB" id="3256376at2759"/>
<dbReference type="InterPro" id="IPR001245">
    <property type="entry name" value="Ser-Thr/Tyr_kinase_cat_dom"/>
</dbReference>
<name>A0A0T6BAV0_9SCAR</name>
<protein>
    <submittedName>
        <fullName evidence="18">Immunoglobulin</fullName>
    </submittedName>
</protein>
<evidence type="ECO:0000256" key="11">
    <source>
        <dbReference type="PIRSR" id="PIRSR000615-2"/>
    </source>
</evidence>
<evidence type="ECO:0000256" key="7">
    <source>
        <dbReference type="ARBA" id="ARBA00023180"/>
    </source>
</evidence>